<gene>
    <name evidence="9 11" type="primary">kdsA</name>
    <name evidence="11" type="ORF">AB6713_10345</name>
</gene>
<evidence type="ECO:0000313" key="12">
    <source>
        <dbReference type="Proteomes" id="UP001566331"/>
    </source>
</evidence>
<evidence type="ECO:0000256" key="7">
    <source>
        <dbReference type="ARBA" id="ARBA00022985"/>
    </source>
</evidence>
<dbReference type="PANTHER" id="PTHR21057">
    <property type="entry name" value="PHOSPHO-2-DEHYDRO-3-DEOXYHEPTONATE ALDOLASE"/>
    <property type="match status" value="1"/>
</dbReference>
<comment type="pathway">
    <text evidence="3 9">Carbohydrate biosynthesis; 3-deoxy-D-manno-octulosonate biosynthesis; 3-deoxy-D-manno-octulosonate from D-ribulose 5-phosphate: step 2/3.</text>
</comment>
<evidence type="ECO:0000256" key="8">
    <source>
        <dbReference type="ARBA" id="ARBA00049112"/>
    </source>
</evidence>
<keyword evidence="6 9" id="KW-0808">Transferase</keyword>
<dbReference type="NCBIfam" id="TIGR01362">
    <property type="entry name" value="KDO8P_synth"/>
    <property type="match status" value="1"/>
</dbReference>
<dbReference type="Gene3D" id="3.20.20.70">
    <property type="entry name" value="Aldolase class I"/>
    <property type="match status" value="1"/>
</dbReference>
<comment type="catalytic activity">
    <reaction evidence="8 9">
        <text>D-arabinose 5-phosphate + phosphoenolpyruvate + H2O = 3-deoxy-alpha-D-manno-2-octulosonate-8-phosphate + phosphate</text>
        <dbReference type="Rhea" id="RHEA:14053"/>
        <dbReference type="ChEBI" id="CHEBI:15377"/>
        <dbReference type="ChEBI" id="CHEBI:43474"/>
        <dbReference type="ChEBI" id="CHEBI:57693"/>
        <dbReference type="ChEBI" id="CHEBI:58702"/>
        <dbReference type="ChEBI" id="CHEBI:85985"/>
        <dbReference type="EC" id="2.5.1.55"/>
    </reaction>
</comment>
<evidence type="ECO:0000256" key="3">
    <source>
        <dbReference type="ARBA" id="ARBA00004845"/>
    </source>
</evidence>
<evidence type="ECO:0000256" key="2">
    <source>
        <dbReference type="ARBA" id="ARBA00004756"/>
    </source>
</evidence>
<dbReference type="Proteomes" id="UP001566331">
    <property type="component" value="Unassembled WGS sequence"/>
</dbReference>
<evidence type="ECO:0000256" key="6">
    <source>
        <dbReference type="ARBA" id="ARBA00022679"/>
    </source>
</evidence>
<evidence type="ECO:0000256" key="1">
    <source>
        <dbReference type="ARBA" id="ARBA00004496"/>
    </source>
</evidence>
<keyword evidence="5 9" id="KW-0963">Cytoplasm</keyword>
<name>A0ABV4HTA7_9GAMM</name>
<sequence length="278" mass="29970">MNLCGFEVGLDRPFFLIAGPCVVESEQLQLDVAGQLKEITGALGINFIFKSSFDKANRTSGSSFRGPGMEEGLRVLGEVRRQIGVPVLTDVHEYTPMDEVASVVDVLQTPAFLVRQTDFIRKVCAAGRPVNIKKGQFLSPWDMMPVVEKAKSTGNEQIMVCERGASFGYNNLVSDMRSLSVMRDTGCPVVFDATHSVQLPGGQGTSSGGQREFVPVLARAAVAVGVAGVFMETHPRPEEALSDGPNAWPLPKMQALLETLVELDAVAKRHTFAEAMGG</sequence>
<feature type="domain" description="DAHP synthetase I/KDSA" evidence="10">
    <location>
        <begin position="8"/>
        <end position="266"/>
    </location>
</feature>
<comment type="pathway">
    <text evidence="2">Bacterial outer membrane biogenesis; lipopolysaccharide biosynthesis.</text>
</comment>
<accession>A0ABV4HTA7</accession>
<dbReference type="NCBIfam" id="NF003543">
    <property type="entry name" value="PRK05198.1"/>
    <property type="match status" value="1"/>
</dbReference>
<evidence type="ECO:0000256" key="5">
    <source>
        <dbReference type="ARBA" id="ARBA00022490"/>
    </source>
</evidence>
<evidence type="ECO:0000256" key="4">
    <source>
        <dbReference type="ARBA" id="ARBA00010499"/>
    </source>
</evidence>
<dbReference type="InterPro" id="IPR013785">
    <property type="entry name" value="Aldolase_TIM"/>
</dbReference>
<dbReference type="EC" id="2.5.1.55" evidence="9"/>
<evidence type="ECO:0000256" key="9">
    <source>
        <dbReference type="HAMAP-Rule" id="MF_00056"/>
    </source>
</evidence>
<proteinExistence type="inferred from homology"/>
<comment type="similarity">
    <text evidence="4 9">Belongs to the KdsA family.</text>
</comment>
<dbReference type="InterPro" id="IPR006269">
    <property type="entry name" value="KDO8P_synthase"/>
</dbReference>
<dbReference type="RefSeq" id="WP_370564932.1">
    <property type="nucleotide sequence ID" value="NZ_JBFWIB010000011.1"/>
</dbReference>
<dbReference type="InterPro" id="IPR006218">
    <property type="entry name" value="DAHP1/KDSA"/>
</dbReference>
<dbReference type="HAMAP" id="MF_00056">
    <property type="entry name" value="KDO8P_synth"/>
    <property type="match status" value="1"/>
</dbReference>
<comment type="subcellular location">
    <subcellularLocation>
        <location evidence="1 9">Cytoplasm</location>
    </subcellularLocation>
</comment>
<comment type="caution">
    <text evidence="11">The sequence shown here is derived from an EMBL/GenBank/DDBJ whole genome shotgun (WGS) entry which is preliminary data.</text>
</comment>
<protein>
    <recommendedName>
        <fullName evidence="9">2-dehydro-3-deoxyphosphooctonate aldolase</fullName>
        <ecNumber evidence="9">2.5.1.55</ecNumber>
    </recommendedName>
    <alternativeName>
        <fullName evidence="9">3-deoxy-D-manno-octulosonic acid 8-phosphate synthase</fullName>
    </alternativeName>
    <alternativeName>
        <fullName evidence="9">KDO-8-phosphate synthase</fullName>
        <shortName evidence="9">KDO 8-P synthase</shortName>
        <shortName evidence="9">KDOPS</shortName>
    </alternativeName>
    <alternativeName>
        <fullName evidence="9">Phospho-2-dehydro-3-deoxyoctonate aldolase</fullName>
    </alternativeName>
</protein>
<dbReference type="EMBL" id="JBFWIC010000012">
    <property type="protein sequence ID" value="MEZ0475011.1"/>
    <property type="molecule type" value="Genomic_DNA"/>
</dbReference>
<dbReference type="Pfam" id="PF00793">
    <property type="entry name" value="DAHP_synth_1"/>
    <property type="match status" value="1"/>
</dbReference>
<keyword evidence="12" id="KW-1185">Reference proteome</keyword>
<evidence type="ECO:0000259" key="10">
    <source>
        <dbReference type="Pfam" id="PF00793"/>
    </source>
</evidence>
<organism evidence="11 12">
    <name type="scientific">Luteimonas salinilitoris</name>
    <dbReference type="NCBI Taxonomy" id="3237697"/>
    <lineage>
        <taxon>Bacteria</taxon>
        <taxon>Pseudomonadati</taxon>
        <taxon>Pseudomonadota</taxon>
        <taxon>Gammaproteobacteria</taxon>
        <taxon>Lysobacterales</taxon>
        <taxon>Lysobacteraceae</taxon>
        <taxon>Luteimonas</taxon>
    </lineage>
</organism>
<dbReference type="SUPFAM" id="SSF51569">
    <property type="entry name" value="Aldolase"/>
    <property type="match status" value="1"/>
</dbReference>
<reference evidence="11 12" key="1">
    <citation type="submission" date="2024-07" db="EMBL/GenBank/DDBJ databases">
        <title>Luteimonas salilacus sp. nov., isolated from the shore soil of Salt Lake in Tibet of China.</title>
        <authorList>
            <person name="Zhang X."/>
            <person name="Li A."/>
        </authorList>
    </citation>
    <scope>NUCLEOTIDE SEQUENCE [LARGE SCALE GENOMIC DNA]</scope>
    <source>
        <strain evidence="11 12">B3-2-R+30</strain>
    </source>
</reference>
<dbReference type="GO" id="GO:0008676">
    <property type="term" value="F:3-deoxy-8-phosphooctulonate synthase activity"/>
    <property type="evidence" value="ECO:0007669"/>
    <property type="project" value="UniProtKB-EC"/>
</dbReference>
<keyword evidence="7 9" id="KW-0448">Lipopolysaccharide biosynthesis</keyword>
<evidence type="ECO:0000313" key="11">
    <source>
        <dbReference type="EMBL" id="MEZ0475011.1"/>
    </source>
</evidence>